<dbReference type="InterPro" id="IPR018052">
    <property type="entry name" value="Ald1_epimerase_CS"/>
</dbReference>
<evidence type="ECO:0000256" key="13">
    <source>
        <dbReference type="PIRSR" id="PIRSR005096-2"/>
    </source>
</evidence>
<dbReference type="GO" id="GO:0030246">
    <property type="term" value="F:carbohydrate binding"/>
    <property type="evidence" value="ECO:0007669"/>
    <property type="project" value="InterPro"/>
</dbReference>
<keyword evidence="10 11" id="KW-0119">Carbohydrate metabolism</keyword>
<evidence type="ECO:0000313" key="15">
    <source>
        <dbReference type="EMBL" id="MDM1550365.1"/>
    </source>
</evidence>
<dbReference type="InterPro" id="IPR047215">
    <property type="entry name" value="Galactose_mutarotase-like"/>
</dbReference>
<comment type="caution">
    <text evidence="15">The sequence shown here is derived from an EMBL/GenBank/DDBJ whole genome shotgun (WGS) entry which is preliminary data.</text>
</comment>
<reference evidence="15" key="2">
    <citation type="journal article" date="2022" name="Sci. Total Environ.">
        <title>Prevalence, transmission, and molecular epidemiology of tet(X)-positive bacteria among humans, animals, and environmental niches in China: An epidemiological, and genomic-based study.</title>
        <authorList>
            <person name="Dong N."/>
            <person name="Zeng Y."/>
            <person name="Cai C."/>
            <person name="Sun C."/>
            <person name="Lu J."/>
            <person name="Liu C."/>
            <person name="Zhou H."/>
            <person name="Sun Q."/>
            <person name="Shu L."/>
            <person name="Wang H."/>
            <person name="Wang Y."/>
            <person name="Wang S."/>
            <person name="Wu C."/>
            <person name="Chan E.W."/>
            <person name="Chen G."/>
            <person name="Shen Z."/>
            <person name="Chen S."/>
            <person name="Zhang R."/>
        </authorList>
    </citation>
    <scope>NUCLEOTIDE SEQUENCE</scope>
    <source>
        <strain evidence="15">210</strain>
    </source>
</reference>
<dbReference type="AlphaFoldDB" id="A0AAW7DI88"/>
<dbReference type="GO" id="GO:0004034">
    <property type="term" value="F:aldose 1-epimerase activity"/>
    <property type="evidence" value="ECO:0007669"/>
    <property type="project" value="UniProtKB-EC"/>
</dbReference>
<organism evidence="15 16">
    <name type="scientific">Empedobacter falsenii</name>
    <dbReference type="NCBI Taxonomy" id="343874"/>
    <lineage>
        <taxon>Bacteria</taxon>
        <taxon>Pseudomonadati</taxon>
        <taxon>Bacteroidota</taxon>
        <taxon>Flavobacteriia</taxon>
        <taxon>Flavobacteriales</taxon>
        <taxon>Weeksellaceae</taxon>
        <taxon>Empedobacter</taxon>
    </lineage>
</organism>
<feature type="binding site" evidence="14">
    <location>
        <begin position="183"/>
        <end position="185"/>
    </location>
    <ligand>
        <name>beta-D-galactose</name>
        <dbReference type="ChEBI" id="CHEBI:27667"/>
    </ligand>
</feature>
<dbReference type="PANTHER" id="PTHR10091:SF0">
    <property type="entry name" value="GALACTOSE MUTAROTASE"/>
    <property type="match status" value="1"/>
</dbReference>
<evidence type="ECO:0000256" key="2">
    <source>
        <dbReference type="ARBA" id="ARBA00001913"/>
    </source>
</evidence>
<dbReference type="EMBL" id="JACALR010000002">
    <property type="protein sequence ID" value="MDM1550365.1"/>
    <property type="molecule type" value="Genomic_DNA"/>
</dbReference>
<dbReference type="InterPro" id="IPR014718">
    <property type="entry name" value="GH-type_carb-bd"/>
</dbReference>
<dbReference type="InterPro" id="IPR008183">
    <property type="entry name" value="Aldose_1/G6P_1-epimerase"/>
</dbReference>
<dbReference type="InterPro" id="IPR011013">
    <property type="entry name" value="Gal_mutarotase_sf_dom"/>
</dbReference>
<dbReference type="Gene3D" id="2.70.98.10">
    <property type="match status" value="1"/>
</dbReference>
<evidence type="ECO:0000256" key="4">
    <source>
        <dbReference type="ARBA" id="ARBA00006206"/>
    </source>
</evidence>
<evidence type="ECO:0000256" key="12">
    <source>
        <dbReference type="PIRSR" id="PIRSR005096-1"/>
    </source>
</evidence>
<evidence type="ECO:0000256" key="8">
    <source>
        <dbReference type="ARBA" id="ARBA00022837"/>
    </source>
</evidence>
<evidence type="ECO:0000256" key="6">
    <source>
        <dbReference type="ARBA" id="ARBA00013185"/>
    </source>
</evidence>
<accession>A0AAW7DI88</accession>
<evidence type="ECO:0000256" key="3">
    <source>
        <dbReference type="ARBA" id="ARBA00005028"/>
    </source>
</evidence>
<evidence type="ECO:0000256" key="11">
    <source>
        <dbReference type="PIRNR" id="PIRNR005096"/>
    </source>
</evidence>
<evidence type="ECO:0000313" key="16">
    <source>
        <dbReference type="Proteomes" id="UP001173578"/>
    </source>
</evidence>
<proteinExistence type="inferred from homology"/>
<dbReference type="PANTHER" id="PTHR10091">
    <property type="entry name" value="ALDOSE-1-EPIMERASE"/>
    <property type="match status" value="1"/>
</dbReference>
<sequence length="354" mass="40171">MTNSQANLVDAEAFRFTHENQSIELYTISNSNGMTVQFTNLGARIVNLIVPDSKNNPTDVVVGMKTGEEYLSKDEPYYGTIIGPFTGRISNAQFKINDKTYQLDKNNGENTLHGGHKGLHFAIWSTFLEENKIIFRYQYPHLQEGFPGPIHFEVHYTLTENNELILEYFGNSENDTIINLTNHSYFNLNGAGNGTILEHDLQINSSQITTLNTDYLPSGNFLAVENSPFDFRSSKKVGESINDNHEQLIFGKGYDHFYVLKQTFDETLNHVITLKGNLSGIELNVYTTAQGVLLYTGNFMSDKITLKNGTTDGFRTALCLETQNFSDSINQPNFPQKLYNSEEKYYSKTVFEFR</sequence>
<feature type="active site" description="Proton acceptor" evidence="12">
    <location>
        <position position="321"/>
    </location>
</feature>
<keyword evidence="8" id="KW-0106">Calcium</keyword>
<feature type="active site" description="Proton donor" evidence="12">
    <location>
        <position position="183"/>
    </location>
</feature>
<dbReference type="PIRSF" id="PIRSF005096">
    <property type="entry name" value="GALM"/>
    <property type="match status" value="1"/>
</dbReference>
<dbReference type="EC" id="5.1.3.3" evidence="6 11"/>
<dbReference type="Pfam" id="PF01263">
    <property type="entry name" value="Aldose_epim"/>
    <property type="match status" value="1"/>
</dbReference>
<dbReference type="Proteomes" id="UP001173578">
    <property type="component" value="Unassembled WGS sequence"/>
</dbReference>
<dbReference type="CDD" id="cd09019">
    <property type="entry name" value="galactose_mutarotase_like"/>
    <property type="match status" value="1"/>
</dbReference>
<evidence type="ECO:0000256" key="10">
    <source>
        <dbReference type="ARBA" id="ARBA00023277"/>
    </source>
</evidence>
<dbReference type="InterPro" id="IPR015443">
    <property type="entry name" value="Aldose_1-epimerase"/>
</dbReference>
<dbReference type="RefSeq" id="WP_286485114.1">
    <property type="nucleotide sequence ID" value="NZ_JACALR010000002.1"/>
</dbReference>
<dbReference type="GO" id="GO:0033499">
    <property type="term" value="P:galactose catabolic process via UDP-galactose, Leloir pathway"/>
    <property type="evidence" value="ECO:0007669"/>
    <property type="project" value="TreeGrafter"/>
</dbReference>
<dbReference type="NCBIfam" id="NF008277">
    <property type="entry name" value="PRK11055.1"/>
    <property type="match status" value="1"/>
</dbReference>
<protein>
    <recommendedName>
        <fullName evidence="7 11">Aldose 1-epimerase</fullName>
        <ecNumber evidence="6 11">5.1.3.3</ecNumber>
    </recommendedName>
</protein>
<evidence type="ECO:0000256" key="5">
    <source>
        <dbReference type="ARBA" id="ARBA00011245"/>
    </source>
</evidence>
<evidence type="ECO:0000256" key="9">
    <source>
        <dbReference type="ARBA" id="ARBA00023235"/>
    </source>
</evidence>
<evidence type="ECO:0000256" key="14">
    <source>
        <dbReference type="PIRSR" id="PIRSR005096-3"/>
    </source>
</evidence>
<gene>
    <name evidence="15" type="ORF">HX095_03990</name>
</gene>
<comment type="catalytic activity">
    <reaction evidence="1 11">
        <text>alpha-D-glucose = beta-D-glucose</text>
        <dbReference type="Rhea" id="RHEA:10264"/>
        <dbReference type="ChEBI" id="CHEBI:15903"/>
        <dbReference type="ChEBI" id="CHEBI:17925"/>
        <dbReference type="EC" id="5.1.3.3"/>
    </reaction>
</comment>
<comment type="cofactor">
    <cofactor evidence="2">
        <name>Ca(2+)</name>
        <dbReference type="ChEBI" id="CHEBI:29108"/>
    </cofactor>
</comment>
<comment type="similarity">
    <text evidence="4 11">Belongs to the aldose epimerase family.</text>
</comment>
<evidence type="ECO:0000256" key="1">
    <source>
        <dbReference type="ARBA" id="ARBA00001614"/>
    </source>
</evidence>
<feature type="binding site" evidence="13">
    <location>
        <position position="255"/>
    </location>
    <ligand>
        <name>beta-D-galactose</name>
        <dbReference type="ChEBI" id="CHEBI:27667"/>
    </ligand>
</feature>
<name>A0AAW7DI88_9FLAO</name>
<dbReference type="GO" id="GO:0006006">
    <property type="term" value="P:glucose metabolic process"/>
    <property type="evidence" value="ECO:0007669"/>
    <property type="project" value="TreeGrafter"/>
</dbReference>
<reference evidence="15" key="1">
    <citation type="submission" date="2020-06" db="EMBL/GenBank/DDBJ databases">
        <authorList>
            <person name="Dong N."/>
        </authorList>
    </citation>
    <scope>NUCLEOTIDE SEQUENCE</scope>
    <source>
        <strain evidence="15">210</strain>
    </source>
</reference>
<comment type="pathway">
    <text evidence="3 11">Carbohydrate metabolism; hexose metabolism.</text>
</comment>
<dbReference type="PROSITE" id="PS00545">
    <property type="entry name" value="ALDOSE_1_EPIMERASE"/>
    <property type="match status" value="1"/>
</dbReference>
<evidence type="ECO:0000256" key="7">
    <source>
        <dbReference type="ARBA" id="ARBA00014165"/>
    </source>
</evidence>
<keyword evidence="9 11" id="KW-0413">Isomerase</keyword>
<comment type="subunit">
    <text evidence="5">Monomer.</text>
</comment>
<dbReference type="SUPFAM" id="SSF74650">
    <property type="entry name" value="Galactose mutarotase-like"/>
    <property type="match status" value="1"/>
</dbReference>